<feature type="zinc finger region" evidence="8">
    <location>
        <begin position="27"/>
        <end position="58"/>
    </location>
</feature>
<dbReference type="PANTHER" id="PTHR30455">
    <property type="entry name" value="TRANSCRIPTIONAL REPRESSOR NRDR"/>
    <property type="match status" value="1"/>
</dbReference>
<keyword evidence="5 8" id="KW-0805">Transcription regulation</keyword>
<dbReference type="InterPro" id="IPR005144">
    <property type="entry name" value="ATP-cone_dom"/>
</dbReference>
<dbReference type="InterPro" id="IPR003796">
    <property type="entry name" value="RNR_NrdR-like"/>
</dbReference>
<keyword evidence="8" id="KW-0479">Metal-binding</keyword>
<evidence type="ECO:0000256" key="2">
    <source>
        <dbReference type="ARBA" id="ARBA00022741"/>
    </source>
</evidence>
<dbReference type="STRING" id="1529.SAMN04487885_101312"/>
<reference evidence="10 11" key="1">
    <citation type="submission" date="2016-10" db="EMBL/GenBank/DDBJ databases">
        <authorList>
            <person name="de Groot N.N."/>
        </authorList>
    </citation>
    <scope>NUCLEOTIDE SEQUENCE [LARGE SCALE GENOMIC DNA]</scope>
    <source>
        <strain evidence="10 11">NLAE-zl-G419</strain>
    </source>
</reference>
<dbReference type="SUPFAM" id="SSF57783">
    <property type="entry name" value="Zinc beta-ribbon"/>
    <property type="match status" value="1"/>
</dbReference>
<dbReference type="HAMAP" id="MF_00440">
    <property type="entry name" value="NrdR"/>
    <property type="match status" value="1"/>
</dbReference>
<gene>
    <name evidence="8" type="primary">nrdR</name>
    <name evidence="10" type="ORF">SAMN04487885_101312</name>
</gene>
<evidence type="ECO:0000256" key="7">
    <source>
        <dbReference type="ARBA" id="ARBA00023163"/>
    </source>
</evidence>
<evidence type="ECO:0000256" key="8">
    <source>
        <dbReference type="HAMAP-Rule" id="MF_00440"/>
    </source>
</evidence>
<keyword evidence="2 8" id="KW-0547">Nucleotide-binding</keyword>
<keyword evidence="3 8" id="KW-0862">Zinc</keyword>
<evidence type="ECO:0000313" key="11">
    <source>
        <dbReference type="Proteomes" id="UP000182135"/>
    </source>
</evidence>
<keyword evidence="1 8" id="KW-0678">Repressor</keyword>
<dbReference type="NCBIfam" id="TIGR00244">
    <property type="entry name" value="transcriptional regulator NrdR"/>
    <property type="match status" value="1"/>
</dbReference>
<dbReference type="PROSITE" id="PS51161">
    <property type="entry name" value="ATP_CONE"/>
    <property type="match status" value="1"/>
</dbReference>
<dbReference type="GO" id="GO:0008270">
    <property type="term" value="F:zinc ion binding"/>
    <property type="evidence" value="ECO:0007669"/>
    <property type="project" value="UniProtKB-UniRule"/>
</dbReference>
<name>A0A1I2JBN7_9CLOT</name>
<dbReference type="eggNOG" id="COG1327">
    <property type="taxonomic scope" value="Bacteria"/>
</dbReference>
<keyword evidence="11" id="KW-1185">Reference proteome</keyword>
<feature type="domain" description="ATP-cone" evidence="9">
    <location>
        <begin position="73"/>
        <end position="163"/>
    </location>
</feature>
<evidence type="ECO:0000256" key="3">
    <source>
        <dbReference type="ARBA" id="ARBA00022833"/>
    </source>
</evidence>
<evidence type="ECO:0000256" key="6">
    <source>
        <dbReference type="ARBA" id="ARBA00023125"/>
    </source>
</evidence>
<comment type="function">
    <text evidence="8">Negatively regulates transcription of bacterial ribonucleotide reductase nrd genes and operons by binding to NrdR-boxes.</text>
</comment>
<evidence type="ECO:0000256" key="4">
    <source>
        <dbReference type="ARBA" id="ARBA00022840"/>
    </source>
</evidence>
<dbReference type="GO" id="GO:0005524">
    <property type="term" value="F:ATP binding"/>
    <property type="evidence" value="ECO:0007669"/>
    <property type="project" value="UniProtKB-UniRule"/>
</dbReference>
<dbReference type="PANTHER" id="PTHR30455:SF2">
    <property type="entry name" value="TRANSCRIPTIONAL REPRESSOR NRDR"/>
    <property type="match status" value="1"/>
</dbReference>
<evidence type="ECO:0000256" key="1">
    <source>
        <dbReference type="ARBA" id="ARBA00022491"/>
    </source>
</evidence>
<accession>A0A1I2JBN7</accession>
<evidence type="ECO:0000256" key="5">
    <source>
        <dbReference type="ARBA" id="ARBA00023015"/>
    </source>
</evidence>
<dbReference type="InterPro" id="IPR055173">
    <property type="entry name" value="NrdR-like_N"/>
</dbReference>
<dbReference type="GO" id="GO:0045892">
    <property type="term" value="P:negative regulation of DNA-templated transcription"/>
    <property type="evidence" value="ECO:0007669"/>
    <property type="project" value="UniProtKB-UniRule"/>
</dbReference>
<proteinExistence type="inferred from homology"/>
<comment type="similarity">
    <text evidence="8">Belongs to the NrdR family.</text>
</comment>
<protein>
    <recommendedName>
        <fullName evidence="8">Transcriptional repressor NrdR</fullName>
    </recommendedName>
</protein>
<comment type="cofactor">
    <cofactor evidence="8">
        <name>Zn(2+)</name>
        <dbReference type="ChEBI" id="CHEBI:29105"/>
    </cofactor>
    <text evidence="8">Binds 1 zinc ion.</text>
</comment>
<dbReference type="GO" id="GO:0003677">
    <property type="term" value="F:DNA binding"/>
    <property type="evidence" value="ECO:0007669"/>
    <property type="project" value="UniProtKB-KW"/>
</dbReference>
<evidence type="ECO:0000259" key="9">
    <source>
        <dbReference type="PROSITE" id="PS51161"/>
    </source>
</evidence>
<keyword evidence="8" id="KW-0863">Zinc-finger</keyword>
<organism evidence="10 11">
    <name type="scientific">Clostridium cadaveris</name>
    <dbReference type="NCBI Taxonomy" id="1529"/>
    <lineage>
        <taxon>Bacteria</taxon>
        <taxon>Bacillati</taxon>
        <taxon>Bacillota</taxon>
        <taxon>Clostridia</taxon>
        <taxon>Eubacteriales</taxon>
        <taxon>Clostridiaceae</taxon>
        <taxon>Clostridium</taxon>
    </lineage>
</organism>
<dbReference type="Pfam" id="PF03477">
    <property type="entry name" value="ATP-cone"/>
    <property type="match status" value="1"/>
</dbReference>
<dbReference type="EMBL" id="FOOE01000001">
    <property type="protein sequence ID" value="SFF51739.1"/>
    <property type="molecule type" value="Genomic_DNA"/>
</dbReference>
<dbReference type="AlphaFoldDB" id="A0A1I2JBN7"/>
<evidence type="ECO:0000313" key="10">
    <source>
        <dbReference type="EMBL" id="SFF51739.1"/>
    </source>
</evidence>
<sequence length="175" mass="20730">MIKKYIFNIINNVSKLYLRKGREGMRCPYCTHEESKVIDSRSTDDDMAIRRRRECLKCGKRYTTYEKIEDIPILIIKKDSTRENFDKNKIVNGLIKACQKRPVSRNQIETIANDIEKVLSNNMVTEIKSEEIGNMIMERLKIIDEVAYVRFASVYRQFKDINTFMEEIENLMSKK</sequence>
<dbReference type="Proteomes" id="UP000182135">
    <property type="component" value="Unassembled WGS sequence"/>
</dbReference>
<keyword evidence="7 8" id="KW-0804">Transcription</keyword>
<keyword evidence="6 8" id="KW-0238">DNA-binding</keyword>
<dbReference type="Pfam" id="PF22811">
    <property type="entry name" value="Zn_ribbon_NrdR"/>
    <property type="match status" value="1"/>
</dbReference>
<keyword evidence="4 8" id="KW-0067">ATP-binding</keyword>